<gene>
    <name evidence="3" type="ORF">BDE27_3234</name>
    <name evidence="2" type="ORF">Xehl_01100</name>
</gene>
<evidence type="ECO:0000313" key="3">
    <source>
        <dbReference type="EMBL" id="RKE88594.1"/>
    </source>
</evidence>
<proteinExistence type="predicted"/>
<sequence length="74" mass="8955">MFLQWVKRAFIWVIKGIFKEIRGFIAAMFVLFTFIGGFSLKFEFMLLFSVLIAVLYSPKIWWFLKARINNKNRR</sequence>
<evidence type="ECO:0000313" key="2">
    <source>
        <dbReference type="EMBL" id="PHM26038.1"/>
    </source>
</evidence>
<organism evidence="2 4">
    <name type="scientific">Xenorhabdus ehlersii</name>
    <dbReference type="NCBI Taxonomy" id="290111"/>
    <lineage>
        <taxon>Bacteria</taxon>
        <taxon>Pseudomonadati</taxon>
        <taxon>Pseudomonadota</taxon>
        <taxon>Gammaproteobacteria</taxon>
        <taxon>Enterobacterales</taxon>
        <taxon>Morganellaceae</taxon>
        <taxon>Xenorhabdus</taxon>
    </lineage>
</organism>
<dbReference type="AlphaFoldDB" id="A0A2D0IVU7"/>
<evidence type="ECO:0000313" key="5">
    <source>
        <dbReference type="Proteomes" id="UP000283568"/>
    </source>
</evidence>
<dbReference type="Proteomes" id="UP000225605">
    <property type="component" value="Unassembled WGS sequence"/>
</dbReference>
<accession>A0A2D0IVU7</accession>
<dbReference type="Proteomes" id="UP000283568">
    <property type="component" value="Unassembled WGS sequence"/>
</dbReference>
<keyword evidence="1" id="KW-0472">Membrane</keyword>
<feature type="transmembrane region" description="Helical" evidence="1">
    <location>
        <begin position="21"/>
        <end position="38"/>
    </location>
</feature>
<feature type="transmembrane region" description="Helical" evidence="1">
    <location>
        <begin position="44"/>
        <end position="64"/>
    </location>
</feature>
<reference evidence="3 5" key="2">
    <citation type="submission" date="2018-09" db="EMBL/GenBank/DDBJ databases">
        <title>Genomic Encyclopedia of Archaeal and Bacterial Type Strains, Phase II (KMG-II): from individual species to whole genera.</title>
        <authorList>
            <person name="Goeker M."/>
        </authorList>
    </citation>
    <scope>NUCLEOTIDE SEQUENCE [LARGE SCALE GENOMIC DNA]</scope>
    <source>
        <strain evidence="3 5">DSM 16337</strain>
    </source>
</reference>
<dbReference type="EMBL" id="NIBT01000004">
    <property type="protein sequence ID" value="PHM26038.1"/>
    <property type="molecule type" value="Genomic_DNA"/>
</dbReference>
<evidence type="ECO:0000313" key="4">
    <source>
        <dbReference type="Proteomes" id="UP000225605"/>
    </source>
</evidence>
<comment type="caution">
    <text evidence="2">The sequence shown here is derived from an EMBL/GenBank/DDBJ whole genome shotgun (WGS) entry which is preliminary data.</text>
</comment>
<keyword evidence="5" id="KW-1185">Reference proteome</keyword>
<reference evidence="2 4" key="1">
    <citation type="journal article" date="2017" name="Nat. Microbiol.">
        <title>Natural product diversity associated with the nematode symbionts Photorhabdus and Xenorhabdus.</title>
        <authorList>
            <person name="Tobias N.J."/>
            <person name="Wolff H."/>
            <person name="Djahanschiri B."/>
            <person name="Grundmann F."/>
            <person name="Kronenwerth M."/>
            <person name="Shi Y.M."/>
            <person name="Simonyi S."/>
            <person name="Grun P."/>
            <person name="Shapiro-Ilan D."/>
            <person name="Pidot S.J."/>
            <person name="Stinear T.P."/>
            <person name="Ebersberger I."/>
            <person name="Bode H.B."/>
        </authorList>
    </citation>
    <scope>NUCLEOTIDE SEQUENCE [LARGE SCALE GENOMIC DNA]</scope>
    <source>
        <strain evidence="2 4">DSM 16337</strain>
    </source>
</reference>
<name>A0A2D0IVU7_9GAMM</name>
<dbReference type="EMBL" id="RAQI01000005">
    <property type="protein sequence ID" value="RKE88594.1"/>
    <property type="molecule type" value="Genomic_DNA"/>
</dbReference>
<protein>
    <submittedName>
        <fullName evidence="2">Uncharacterized protein</fullName>
    </submittedName>
</protein>
<keyword evidence="1" id="KW-1133">Transmembrane helix</keyword>
<evidence type="ECO:0000256" key="1">
    <source>
        <dbReference type="SAM" id="Phobius"/>
    </source>
</evidence>
<keyword evidence="1" id="KW-0812">Transmembrane</keyword>